<dbReference type="Gene3D" id="2.60.40.2240">
    <property type="entry name" value="Acyl-CoA thioester hydrolase/BAAT N-terminal domain"/>
    <property type="match status" value="1"/>
</dbReference>
<keyword evidence="5" id="KW-1185">Reference proteome</keyword>
<accession>A0ABQ8LCK1</accession>
<dbReference type="InterPro" id="IPR006862">
    <property type="entry name" value="Thio_Ohase/aa_AcTrfase"/>
</dbReference>
<evidence type="ECO:0000313" key="4">
    <source>
        <dbReference type="EMBL" id="KAI2648229.1"/>
    </source>
</evidence>
<sequence>MAEEGPVLSIQPLSCLVDEKTEVEVKLLPADYKITLHALIHSEDGVDWEAFGRYTSDSSGTVKVSRDKSLGGTFEGVEAMGLLWSMRPVPERHLAKGFKHRTPLTTATAERWYLAPEVQRVEVTKGEIKGTLFIPPGSGPFPAVLDLWGGQGGRVEYCSALLASHGYVSLALEYVGLQNSAGQLQHMDNTYFETAFTFLQKHPKVRPDRVAVMGMSFGVPVMLSLAAYSEFVKMGEIKCPILLIAGEDDQNWPAPEAAADIKKMMEEAGNSHLLTVLSYPGTGHLIEPPYRPHVRFSDFKLLEAKTKVVVLWGGETIPHSRAQEESWQKTLAFLEEHLYDNSREDAHC</sequence>
<dbReference type="InterPro" id="IPR014940">
    <property type="entry name" value="BAAT_C"/>
</dbReference>
<dbReference type="Pfam" id="PF04775">
    <property type="entry name" value="Bile_Hydr_Trans"/>
    <property type="match status" value="1"/>
</dbReference>
<gene>
    <name evidence="4" type="ORF">H4Q32_018269</name>
</gene>
<evidence type="ECO:0000259" key="2">
    <source>
        <dbReference type="Pfam" id="PF04775"/>
    </source>
</evidence>
<feature type="domain" description="Acyl-CoA thioester hydrolase/bile acid-CoA amino acid N-acetyltransferase" evidence="2">
    <location>
        <begin position="18"/>
        <end position="124"/>
    </location>
</feature>
<proteinExistence type="inferred from homology"/>
<protein>
    <submittedName>
        <fullName evidence="4">Bile acid-CoA:amino acid N-acyltransferase</fullName>
    </submittedName>
</protein>
<dbReference type="PANTHER" id="PTHR10824">
    <property type="entry name" value="ACYL-COENZYME A THIOESTERASE-RELATED"/>
    <property type="match status" value="1"/>
</dbReference>
<dbReference type="InterPro" id="IPR029058">
    <property type="entry name" value="AB_hydrolase_fold"/>
</dbReference>
<evidence type="ECO:0000259" key="3">
    <source>
        <dbReference type="Pfam" id="PF08840"/>
    </source>
</evidence>
<dbReference type="PANTHER" id="PTHR10824:SF36">
    <property type="entry name" value="ACYL-COA THIOESTERASE 17-RELATED"/>
    <property type="match status" value="1"/>
</dbReference>
<comment type="caution">
    <text evidence="4">The sequence shown here is derived from an EMBL/GenBank/DDBJ whole genome shotgun (WGS) entry which is preliminary data.</text>
</comment>
<evidence type="ECO:0000256" key="1">
    <source>
        <dbReference type="ARBA" id="ARBA00006538"/>
    </source>
</evidence>
<dbReference type="EMBL" id="JACTAM010000025">
    <property type="protein sequence ID" value="KAI2648229.1"/>
    <property type="molecule type" value="Genomic_DNA"/>
</dbReference>
<organism evidence="4 5">
    <name type="scientific">Labeo rohita</name>
    <name type="common">Indian major carp</name>
    <name type="synonym">Cyprinus rohita</name>
    <dbReference type="NCBI Taxonomy" id="84645"/>
    <lineage>
        <taxon>Eukaryota</taxon>
        <taxon>Metazoa</taxon>
        <taxon>Chordata</taxon>
        <taxon>Craniata</taxon>
        <taxon>Vertebrata</taxon>
        <taxon>Euteleostomi</taxon>
        <taxon>Actinopterygii</taxon>
        <taxon>Neopterygii</taxon>
        <taxon>Teleostei</taxon>
        <taxon>Ostariophysi</taxon>
        <taxon>Cypriniformes</taxon>
        <taxon>Cyprinidae</taxon>
        <taxon>Labeoninae</taxon>
        <taxon>Labeonini</taxon>
        <taxon>Labeo</taxon>
    </lineage>
</organism>
<dbReference type="InterPro" id="IPR016662">
    <property type="entry name" value="Acyl-CoA_thioEstase_long-chain"/>
</dbReference>
<evidence type="ECO:0000313" key="5">
    <source>
        <dbReference type="Proteomes" id="UP000830375"/>
    </source>
</evidence>
<feature type="domain" description="BAAT/Acyl-CoA thioester hydrolase C-terminal" evidence="3">
    <location>
        <begin position="231"/>
        <end position="339"/>
    </location>
</feature>
<dbReference type="Gene3D" id="3.40.50.1820">
    <property type="entry name" value="alpha/beta hydrolase"/>
    <property type="match status" value="2"/>
</dbReference>
<name>A0ABQ8LCK1_LABRO</name>
<dbReference type="Proteomes" id="UP000830375">
    <property type="component" value="Unassembled WGS sequence"/>
</dbReference>
<reference evidence="4 5" key="1">
    <citation type="submission" date="2022-01" db="EMBL/GenBank/DDBJ databases">
        <title>A high-quality chromosome-level genome assembly of rohu carp, Labeo rohita.</title>
        <authorList>
            <person name="Arick M.A. II"/>
            <person name="Hsu C.-Y."/>
            <person name="Magbanua Z."/>
            <person name="Pechanova O."/>
            <person name="Grover C."/>
            <person name="Miller E."/>
            <person name="Thrash A."/>
            <person name="Ezzel L."/>
            <person name="Alam S."/>
            <person name="Benzie J."/>
            <person name="Hamilton M."/>
            <person name="Karsi A."/>
            <person name="Lawrence M.L."/>
            <person name="Peterson D.G."/>
        </authorList>
    </citation>
    <scope>NUCLEOTIDE SEQUENCE [LARGE SCALE GENOMIC DNA]</scope>
    <source>
        <strain evidence="5">BAU-BD-2019</strain>
        <tissue evidence="4">Blood</tissue>
    </source>
</reference>
<dbReference type="SUPFAM" id="SSF53474">
    <property type="entry name" value="alpha/beta-Hydrolases"/>
    <property type="match status" value="1"/>
</dbReference>
<dbReference type="PIRSF" id="PIRSF016521">
    <property type="entry name" value="Acyl-CoA_hydro"/>
    <property type="match status" value="1"/>
</dbReference>
<dbReference type="Pfam" id="PF08840">
    <property type="entry name" value="BAAT_C"/>
    <property type="match status" value="1"/>
</dbReference>
<comment type="similarity">
    <text evidence="1">Belongs to the C/M/P thioester hydrolase family.</text>
</comment>
<dbReference type="InterPro" id="IPR042490">
    <property type="entry name" value="Thio_Ohase/BAAT_N"/>
</dbReference>